<reference evidence="1 2" key="1">
    <citation type="journal article" date="2014" name="BMC Genomics">
        <title>Genome sequencing of four Aureobasidium pullulans varieties: biotechnological potential, stress tolerance, and description of new species.</title>
        <authorList>
            <person name="Gostin Ar C."/>
            <person name="Ohm R.A."/>
            <person name="Kogej T."/>
            <person name="Sonjak S."/>
            <person name="Turk M."/>
            <person name="Zajc J."/>
            <person name="Zalar P."/>
            <person name="Grube M."/>
            <person name="Sun H."/>
            <person name="Han J."/>
            <person name="Sharma A."/>
            <person name="Chiniquy J."/>
            <person name="Ngan C.Y."/>
            <person name="Lipzen A."/>
            <person name="Barry K."/>
            <person name="Grigoriev I.V."/>
            <person name="Gunde-Cimerman N."/>
        </authorList>
    </citation>
    <scope>NUCLEOTIDE SEQUENCE [LARGE SCALE GENOMIC DNA]</scope>
    <source>
        <strain evidence="1 2">CBS 147.97</strain>
    </source>
</reference>
<dbReference type="Proteomes" id="UP000027730">
    <property type="component" value="Unassembled WGS sequence"/>
</dbReference>
<keyword evidence="2" id="KW-1185">Reference proteome</keyword>
<gene>
    <name evidence="1" type="ORF">M436DRAFT_57269</name>
</gene>
<dbReference type="EMBL" id="KL584724">
    <property type="protein sequence ID" value="KEQ68953.1"/>
    <property type="molecule type" value="Genomic_DNA"/>
</dbReference>
<name>A0A074W7S9_9PEZI</name>
<sequence length="131" mass="14334">MTVFVDSLSETYDDADGLGYNDDSTSAPFANKTPYECSLLLKQMCEENPENCFHDGDIFAILDEQSLKDGTLLLVEEPEEGDGGEAHSVRAVFGMAETQMALWVAGKTTISEAKERAMQTEDGILRVGMDL</sequence>
<dbReference type="HOGENOM" id="CLU_108091_0_0_1"/>
<evidence type="ECO:0000313" key="2">
    <source>
        <dbReference type="Proteomes" id="UP000027730"/>
    </source>
</evidence>
<dbReference type="RefSeq" id="XP_013423156.1">
    <property type="nucleotide sequence ID" value="XM_013567702.1"/>
</dbReference>
<proteinExistence type="predicted"/>
<accession>A0A074W7S9</accession>
<evidence type="ECO:0000313" key="1">
    <source>
        <dbReference type="EMBL" id="KEQ68953.1"/>
    </source>
</evidence>
<organism evidence="1 2">
    <name type="scientific">Aureobasidium namibiae CBS 147.97</name>
    <dbReference type="NCBI Taxonomy" id="1043004"/>
    <lineage>
        <taxon>Eukaryota</taxon>
        <taxon>Fungi</taxon>
        <taxon>Dikarya</taxon>
        <taxon>Ascomycota</taxon>
        <taxon>Pezizomycotina</taxon>
        <taxon>Dothideomycetes</taxon>
        <taxon>Dothideomycetidae</taxon>
        <taxon>Dothideales</taxon>
        <taxon>Saccotheciaceae</taxon>
        <taxon>Aureobasidium</taxon>
    </lineage>
</organism>
<dbReference type="AlphaFoldDB" id="A0A074W7S9"/>
<dbReference type="GeneID" id="25412460"/>
<dbReference type="OrthoDB" id="4483229at2759"/>
<protein>
    <submittedName>
        <fullName evidence="1">Uncharacterized protein</fullName>
    </submittedName>
</protein>